<evidence type="ECO:0000313" key="1">
    <source>
        <dbReference type="EMBL" id="OLO11401.1"/>
    </source>
</evidence>
<dbReference type="EMBL" id="MSDQ01000024">
    <property type="protein sequence ID" value="OLO11401.1"/>
    <property type="molecule type" value="Genomic_DNA"/>
</dbReference>
<proteinExistence type="predicted"/>
<reference evidence="1 2" key="1">
    <citation type="submission" date="2016-12" db="EMBL/GenBank/DDBJ databases">
        <title>Draft genome sequences of strains Salinicola socius SMB35, Salinicola sp. MH3R3-1 and Chromohalobacter sp. SMB17 from the Verkhnekamsk potash mining region of Russia.</title>
        <authorList>
            <person name="Mavrodi D.V."/>
            <person name="Olsson B.E."/>
            <person name="Korsakova E.S."/>
            <person name="Pyankova A."/>
            <person name="Mavrodi O.V."/>
            <person name="Plotnikova E.G."/>
        </authorList>
    </citation>
    <scope>NUCLEOTIDE SEQUENCE [LARGE SCALE GENOMIC DNA]</scope>
    <source>
        <strain evidence="1 2">SMB17</strain>
    </source>
</reference>
<name>A0A1Q8TCJ5_9GAMM</name>
<sequence>MAMPMSLSGSGGSAGPSSAGNYGDTGGLGLTVGDFYASGSRVRKDNGIDWKMIAIIGVVGLVGLKVWKKT</sequence>
<dbReference type="RefSeq" id="WP_075369287.1">
    <property type="nucleotide sequence ID" value="NZ_MSDQ01000024.1"/>
</dbReference>
<keyword evidence="2" id="KW-1185">Reference proteome</keyword>
<dbReference type="AlphaFoldDB" id="A0A1Q8TCJ5"/>
<dbReference type="Proteomes" id="UP000186806">
    <property type="component" value="Unassembled WGS sequence"/>
</dbReference>
<accession>A0A1Q8TCJ5</accession>
<gene>
    <name evidence="1" type="ORF">BTW10_09950</name>
</gene>
<evidence type="ECO:0000313" key="2">
    <source>
        <dbReference type="Proteomes" id="UP000186806"/>
    </source>
</evidence>
<comment type="caution">
    <text evidence="1">The sequence shown here is derived from an EMBL/GenBank/DDBJ whole genome shotgun (WGS) entry which is preliminary data.</text>
</comment>
<organism evidence="1 2">
    <name type="scientific">Chromohalobacter japonicus</name>
    <dbReference type="NCBI Taxonomy" id="223900"/>
    <lineage>
        <taxon>Bacteria</taxon>
        <taxon>Pseudomonadati</taxon>
        <taxon>Pseudomonadota</taxon>
        <taxon>Gammaproteobacteria</taxon>
        <taxon>Oceanospirillales</taxon>
        <taxon>Halomonadaceae</taxon>
        <taxon>Chromohalobacter</taxon>
    </lineage>
</organism>
<protein>
    <submittedName>
        <fullName evidence="1">Uncharacterized protein</fullName>
    </submittedName>
</protein>